<keyword evidence="9 10" id="KW-0998">Cell outer membrane</keyword>
<dbReference type="Gene3D" id="2.60.40.1120">
    <property type="entry name" value="Carboxypeptidase-like, regulatory domain"/>
    <property type="match status" value="1"/>
</dbReference>
<dbReference type="SUPFAM" id="SSF49464">
    <property type="entry name" value="Carboxypeptidase regulatory domain-like"/>
    <property type="match status" value="1"/>
</dbReference>
<dbReference type="Pfam" id="PF13715">
    <property type="entry name" value="CarbopepD_reg_2"/>
    <property type="match status" value="1"/>
</dbReference>
<dbReference type="KEGG" id="camu:CA2015_0155"/>
<feature type="domain" description="TonB-dependent receptor-like beta-barrel" evidence="12">
    <location>
        <begin position="448"/>
        <end position="872"/>
    </location>
</feature>
<evidence type="ECO:0000256" key="9">
    <source>
        <dbReference type="ARBA" id="ARBA00023237"/>
    </source>
</evidence>
<sequence length="1064" mass="116978">MKKIIQELRLFGLMILFMIMAGSEGYSQSAREVTGTITDASGESLPGVNILVKGTSIGTVSDIDGSYRIAVPQDQNILVFSFIGYTSQEMGIGNNSTINVQLKSALSDMDEVVVIGFGEQSRELLTTSVSKMDERVLENIPYSNAASAMQGTLAGVRVQTTSGQPGAAPRVIVRGGTSINNPNGAAPLYVVDGVIRPDINNIAPGDIETFQVLKDAASTSIYGARGSNGVVVITTKSAKAGFISATYSGSYSLSQPGSLYDLASARDYLNFARKAMIVQDIFPDASFRNTNPIGFGTGNDLTNNTAYTTQYLTSENEYKLNEGWESMPDPLDPSKTLIFKDTDWQDVLFRTAAIQNHHVSLSGGTEKAKVTASLGYLDNEGIAITTGYKRYTMNVNGDFKVSDKFSFYGIVNYANSKDNQVNSITNIFARAITLPPTTKYRFEDGTLAPGQALSEGNPEYVLRNRVAENRSENLTFSLGSRWQITPELSFDPQLSIYNRTNDSYSFQPAVLNGPNNLVDNRSASASISKWRQTQVDAVFHYAKTLGEAHNVNATAGYAYFGRNISSLSASGQGASTDLIPTLNASAEPTSVSSSISDQVIHGYFGRVNYDFNYKYLVSINARYDGASNLGANYKWGFFPGVALGWNMHNEDFWEALPQDVFSKLKIRTSYGINGNIGNLGDFSAQGAYGVGARYGGYAAIQNTLIPNPELKWERSKTLNFGADLTLFDRLGLVLDVYRRVTDNLITNLALPPSTGFGSTLTNLGSLENKGVELEVNYNVLPSASDFQWNLAVNFATLQNKILKLPENGAERNRVGGYYVWDAGLGDYAWKGGLQEGGSLGEYYSHEELGVYATDQEAENAPSDTYKRYPDVSFGGDFIWNDLDNNGVIDEKDKKYVGTEFPTLTGGLTNTFSYKNLMLSLRMDYTVGHTIYNYARAFMEGQWKLNMNLTQNLVDNGWQEQGDVAELPRYDWESTRAQINVHPNRTGQGYYEPGDYLAIRELSLSYNLPKSVLTPVNLENVRLSLTGNNLYYFTKYQGLNPEFGGQDYGRYPIPRNFIFGLNITF</sequence>
<accession>A0A0H4PN00</accession>
<dbReference type="RefSeq" id="WP_048640157.1">
    <property type="nucleotide sequence ID" value="NZ_CP012040.1"/>
</dbReference>
<keyword evidence="15" id="KW-1185">Reference proteome</keyword>
<evidence type="ECO:0000256" key="7">
    <source>
        <dbReference type="ARBA" id="ARBA00023136"/>
    </source>
</evidence>
<evidence type="ECO:0000256" key="4">
    <source>
        <dbReference type="ARBA" id="ARBA00022692"/>
    </source>
</evidence>
<dbReference type="EMBL" id="CP012040">
    <property type="protein sequence ID" value="AKP49637.1"/>
    <property type="molecule type" value="Genomic_DNA"/>
</dbReference>
<protein>
    <submittedName>
        <fullName evidence="14">TonB-dependent receptor</fullName>
    </submittedName>
</protein>
<comment type="subcellular location">
    <subcellularLocation>
        <location evidence="1 10">Cell outer membrane</location>
        <topology evidence="1 10">Multi-pass membrane protein</topology>
    </subcellularLocation>
</comment>
<dbReference type="InterPro" id="IPR008969">
    <property type="entry name" value="CarboxyPept-like_regulatory"/>
</dbReference>
<dbReference type="NCBIfam" id="TIGR04056">
    <property type="entry name" value="OMP_RagA_SusC"/>
    <property type="match status" value="1"/>
</dbReference>
<keyword evidence="7 10" id="KW-0472">Membrane</keyword>
<keyword evidence="6 11" id="KW-0798">TonB box</keyword>
<evidence type="ECO:0000256" key="2">
    <source>
        <dbReference type="ARBA" id="ARBA00022448"/>
    </source>
</evidence>
<dbReference type="InterPro" id="IPR012910">
    <property type="entry name" value="Plug_dom"/>
</dbReference>
<keyword evidence="8 14" id="KW-0675">Receptor</keyword>
<dbReference type="Gene3D" id="2.170.130.10">
    <property type="entry name" value="TonB-dependent receptor, plug domain"/>
    <property type="match status" value="1"/>
</dbReference>
<dbReference type="InterPro" id="IPR023996">
    <property type="entry name" value="TonB-dep_OMP_SusC/RagA"/>
</dbReference>
<keyword evidence="2 10" id="KW-0813">Transport</keyword>
<dbReference type="GO" id="GO:0009279">
    <property type="term" value="C:cell outer membrane"/>
    <property type="evidence" value="ECO:0007669"/>
    <property type="project" value="UniProtKB-SubCell"/>
</dbReference>
<comment type="similarity">
    <text evidence="10 11">Belongs to the TonB-dependent receptor family.</text>
</comment>
<evidence type="ECO:0000259" key="12">
    <source>
        <dbReference type="Pfam" id="PF00593"/>
    </source>
</evidence>
<evidence type="ECO:0000256" key="6">
    <source>
        <dbReference type="ARBA" id="ARBA00023077"/>
    </source>
</evidence>
<dbReference type="InterPro" id="IPR036942">
    <property type="entry name" value="Beta-barrel_TonB_sf"/>
</dbReference>
<dbReference type="FunFam" id="2.60.40.1120:FF:000003">
    <property type="entry name" value="Outer membrane protein Omp121"/>
    <property type="match status" value="1"/>
</dbReference>
<dbReference type="AlphaFoldDB" id="A0A0H4PN00"/>
<dbReference type="STRING" id="320787.CA2015_0155"/>
<keyword evidence="3 10" id="KW-1134">Transmembrane beta strand</keyword>
<dbReference type="InterPro" id="IPR023997">
    <property type="entry name" value="TonB-dep_OMP_SusC/RagA_CS"/>
</dbReference>
<dbReference type="SUPFAM" id="SSF56935">
    <property type="entry name" value="Porins"/>
    <property type="match status" value="1"/>
</dbReference>
<dbReference type="InterPro" id="IPR037066">
    <property type="entry name" value="Plug_dom_sf"/>
</dbReference>
<dbReference type="InterPro" id="IPR000531">
    <property type="entry name" value="Beta-barrel_TonB"/>
</dbReference>
<dbReference type="OrthoDB" id="9768177at2"/>
<gene>
    <name evidence="14" type="ORF">CA2015_0155</name>
</gene>
<organism evidence="14 15">
    <name type="scientific">Cyclobacterium amurskyense</name>
    <dbReference type="NCBI Taxonomy" id="320787"/>
    <lineage>
        <taxon>Bacteria</taxon>
        <taxon>Pseudomonadati</taxon>
        <taxon>Bacteroidota</taxon>
        <taxon>Cytophagia</taxon>
        <taxon>Cytophagales</taxon>
        <taxon>Cyclobacteriaceae</taxon>
        <taxon>Cyclobacterium</taxon>
    </lineage>
</organism>
<dbReference type="PATRIC" id="fig|320787.5.peg.170"/>
<dbReference type="PROSITE" id="PS52016">
    <property type="entry name" value="TONB_DEPENDENT_REC_3"/>
    <property type="match status" value="1"/>
</dbReference>
<evidence type="ECO:0000313" key="14">
    <source>
        <dbReference type="EMBL" id="AKP49637.1"/>
    </source>
</evidence>
<evidence type="ECO:0000313" key="15">
    <source>
        <dbReference type="Proteomes" id="UP000036520"/>
    </source>
</evidence>
<reference evidence="14 15" key="1">
    <citation type="submission" date="2015-07" db="EMBL/GenBank/DDBJ databases">
        <authorList>
            <person name="Kim K.M."/>
        </authorList>
    </citation>
    <scope>NUCLEOTIDE SEQUENCE [LARGE SCALE GENOMIC DNA]</scope>
    <source>
        <strain evidence="14 15">KCTC 12363</strain>
    </source>
</reference>
<dbReference type="NCBIfam" id="TIGR04057">
    <property type="entry name" value="SusC_RagA_signa"/>
    <property type="match status" value="1"/>
</dbReference>
<feature type="domain" description="TonB-dependent receptor plug" evidence="13">
    <location>
        <begin position="126"/>
        <end position="230"/>
    </location>
</feature>
<evidence type="ECO:0000256" key="1">
    <source>
        <dbReference type="ARBA" id="ARBA00004571"/>
    </source>
</evidence>
<dbReference type="Gene3D" id="2.40.170.20">
    <property type="entry name" value="TonB-dependent receptor, beta-barrel domain"/>
    <property type="match status" value="1"/>
</dbReference>
<keyword evidence="4 10" id="KW-0812">Transmembrane</keyword>
<dbReference type="Proteomes" id="UP000036520">
    <property type="component" value="Chromosome"/>
</dbReference>
<name>A0A0H4PN00_9BACT</name>
<dbReference type="PANTHER" id="PTHR30069">
    <property type="entry name" value="TONB-DEPENDENT OUTER MEMBRANE RECEPTOR"/>
    <property type="match status" value="1"/>
</dbReference>
<dbReference type="Pfam" id="PF00593">
    <property type="entry name" value="TonB_dep_Rec_b-barrel"/>
    <property type="match status" value="1"/>
</dbReference>
<dbReference type="GO" id="GO:0044718">
    <property type="term" value="P:siderophore transmembrane transport"/>
    <property type="evidence" value="ECO:0007669"/>
    <property type="project" value="TreeGrafter"/>
</dbReference>
<dbReference type="InterPro" id="IPR039426">
    <property type="entry name" value="TonB-dep_rcpt-like"/>
</dbReference>
<evidence type="ECO:0000256" key="8">
    <source>
        <dbReference type="ARBA" id="ARBA00023170"/>
    </source>
</evidence>
<evidence type="ECO:0000256" key="5">
    <source>
        <dbReference type="ARBA" id="ARBA00022729"/>
    </source>
</evidence>
<evidence type="ECO:0000256" key="10">
    <source>
        <dbReference type="PROSITE-ProRule" id="PRU01360"/>
    </source>
</evidence>
<dbReference type="GO" id="GO:0015344">
    <property type="term" value="F:siderophore uptake transmembrane transporter activity"/>
    <property type="evidence" value="ECO:0007669"/>
    <property type="project" value="TreeGrafter"/>
</dbReference>
<dbReference type="Pfam" id="PF07715">
    <property type="entry name" value="Plug"/>
    <property type="match status" value="1"/>
</dbReference>
<evidence type="ECO:0000259" key="13">
    <source>
        <dbReference type="Pfam" id="PF07715"/>
    </source>
</evidence>
<proteinExistence type="inferred from homology"/>
<evidence type="ECO:0000256" key="3">
    <source>
        <dbReference type="ARBA" id="ARBA00022452"/>
    </source>
</evidence>
<evidence type="ECO:0000256" key="11">
    <source>
        <dbReference type="RuleBase" id="RU003357"/>
    </source>
</evidence>
<keyword evidence="5" id="KW-0732">Signal</keyword>
<dbReference type="PANTHER" id="PTHR30069:SF29">
    <property type="entry name" value="HEMOGLOBIN AND HEMOGLOBIN-HAPTOGLOBIN-BINDING PROTEIN 1-RELATED"/>
    <property type="match status" value="1"/>
</dbReference>